<dbReference type="PANTHER" id="PTHR24243">
    <property type="entry name" value="G-PROTEIN COUPLED RECEPTOR"/>
    <property type="match status" value="1"/>
</dbReference>
<evidence type="ECO:0000256" key="5">
    <source>
        <dbReference type="ARBA" id="ARBA00023136"/>
    </source>
</evidence>
<name>A0A818PC03_9BILA</name>
<evidence type="ECO:0000256" key="6">
    <source>
        <dbReference type="ARBA" id="ARBA00023170"/>
    </source>
</evidence>
<feature type="transmembrane region" description="Helical" evidence="8">
    <location>
        <begin position="21"/>
        <end position="48"/>
    </location>
</feature>
<comment type="subcellular location">
    <subcellularLocation>
        <location evidence="1">Membrane</location>
        <topology evidence="1">Multi-pass membrane protein</topology>
    </subcellularLocation>
</comment>
<reference evidence="10" key="1">
    <citation type="submission" date="2021-02" db="EMBL/GenBank/DDBJ databases">
        <authorList>
            <person name="Nowell W R."/>
        </authorList>
    </citation>
    <scope>NUCLEOTIDE SEQUENCE</scope>
</reference>
<dbReference type="EMBL" id="CAJOAY010000800">
    <property type="protein sequence ID" value="CAF3737436.1"/>
    <property type="molecule type" value="Genomic_DNA"/>
</dbReference>
<organism evidence="10 13">
    <name type="scientific">Adineta steineri</name>
    <dbReference type="NCBI Taxonomy" id="433720"/>
    <lineage>
        <taxon>Eukaryota</taxon>
        <taxon>Metazoa</taxon>
        <taxon>Spiralia</taxon>
        <taxon>Gnathifera</taxon>
        <taxon>Rotifera</taxon>
        <taxon>Eurotatoria</taxon>
        <taxon>Bdelloidea</taxon>
        <taxon>Adinetida</taxon>
        <taxon>Adinetidae</taxon>
        <taxon>Adineta</taxon>
    </lineage>
</organism>
<keyword evidence="4" id="KW-0297">G-protein coupled receptor</keyword>
<evidence type="ECO:0000313" key="12">
    <source>
        <dbReference type="EMBL" id="CAF3811582.1"/>
    </source>
</evidence>
<feature type="transmembrane region" description="Helical" evidence="8">
    <location>
        <begin position="149"/>
        <end position="171"/>
    </location>
</feature>
<evidence type="ECO:0000313" key="11">
    <source>
        <dbReference type="EMBL" id="CAF3737436.1"/>
    </source>
</evidence>
<dbReference type="SUPFAM" id="SSF81321">
    <property type="entry name" value="Family A G protein-coupled receptor-like"/>
    <property type="match status" value="1"/>
</dbReference>
<dbReference type="Proteomes" id="UP000663844">
    <property type="component" value="Unassembled WGS sequence"/>
</dbReference>
<keyword evidence="3 8" id="KW-1133">Transmembrane helix</keyword>
<feature type="transmembrane region" description="Helical" evidence="8">
    <location>
        <begin position="68"/>
        <end position="90"/>
    </location>
</feature>
<feature type="domain" description="G-protein coupled receptors family 1 profile" evidence="9">
    <location>
        <begin position="1"/>
        <end position="261"/>
    </location>
</feature>
<evidence type="ECO:0000256" key="7">
    <source>
        <dbReference type="ARBA" id="ARBA00023224"/>
    </source>
</evidence>
<evidence type="ECO:0000256" key="8">
    <source>
        <dbReference type="SAM" id="Phobius"/>
    </source>
</evidence>
<sequence>MSSWMSTLIIIQQQTIRYVYSLYLILDFLAASIAMIPNLGLGIGSSMYTLDHVDPNTTILAFCKLRIYLSQVVALTYRWSLTAACIDRYALSSTNARLRNFAKVYVARRVIGVIVIVWLILPVHTLIFYNIRAGACGILYDTAAALYHSIFTTMVSCILPTIIMFSCALLIRRNLALKRQRHQLTVNLQGERRDQQLLVMLFTQVIVYIISVIPLMIIYIYTAVTFNISNKPIERIAIERFAAFTAEAMIYLFPVSSFFLYTMSSRTFRSELKNLLHSAFSCKLLNNTGRIQPITDTNTFRNAIGHLAAVVQIPKSDAAGRIELEHHSEIGEQQENI</sequence>
<keyword evidence="2 8" id="KW-0812">Transmembrane</keyword>
<dbReference type="EMBL" id="CAJOAZ010000332">
    <property type="protein sequence ID" value="CAF3618471.1"/>
    <property type="molecule type" value="Genomic_DNA"/>
</dbReference>
<evidence type="ECO:0000259" key="9">
    <source>
        <dbReference type="PROSITE" id="PS50262"/>
    </source>
</evidence>
<dbReference type="Pfam" id="PF00001">
    <property type="entry name" value="7tm_1"/>
    <property type="match status" value="1"/>
</dbReference>
<evidence type="ECO:0000256" key="2">
    <source>
        <dbReference type="ARBA" id="ARBA00022692"/>
    </source>
</evidence>
<dbReference type="PANTHER" id="PTHR24243:SF233">
    <property type="entry name" value="THYROTROPIN-RELEASING HORMONE RECEPTOR"/>
    <property type="match status" value="1"/>
</dbReference>
<accession>A0A818PC03</accession>
<dbReference type="Gene3D" id="1.20.1070.10">
    <property type="entry name" value="Rhodopsin 7-helix transmembrane proteins"/>
    <property type="match status" value="1"/>
</dbReference>
<comment type="caution">
    <text evidence="10">The sequence shown here is derived from an EMBL/GenBank/DDBJ whole genome shotgun (WGS) entry which is preliminary data.</text>
</comment>
<dbReference type="AlphaFoldDB" id="A0A818PC03"/>
<keyword evidence="5 8" id="KW-0472">Membrane</keyword>
<feature type="transmembrane region" description="Helical" evidence="8">
    <location>
        <begin position="110"/>
        <end position="129"/>
    </location>
</feature>
<proteinExistence type="predicted"/>
<evidence type="ECO:0000256" key="3">
    <source>
        <dbReference type="ARBA" id="ARBA00022989"/>
    </source>
</evidence>
<evidence type="ECO:0000256" key="1">
    <source>
        <dbReference type="ARBA" id="ARBA00004141"/>
    </source>
</evidence>
<keyword evidence="6" id="KW-0675">Receptor</keyword>
<gene>
    <name evidence="12" type="ORF">KXQ929_LOCUS17653</name>
    <name evidence="11" type="ORF">OKA104_LOCUS14883</name>
    <name evidence="10" type="ORF">OXD698_LOCUS7298</name>
</gene>
<dbReference type="EMBL" id="CAJOBB010001117">
    <property type="protein sequence ID" value="CAF3811582.1"/>
    <property type="molecule type" value="Genomic_DNA"/>
</dbReference>
<dbReference type="CDD" id="cd00637">
    <property type="entry name" value="7tm_classA_rhodopsin-like"/>
    <property type="match status" value="1"/>
</dbReference>
<evidence type="ECO:0000313" key="13">
    <source>
        <dbReference type="Proteomes" id="UP000663844"/>
    </source>
</evidence>
<dbReference type="Proteomes" id="UP000663881">
    <property type="component" value="Unassembled WGS sequence"/>
</dbReference>
<feature type="transmembrane region" description="Helical" evidence="8">
    <location>
        <begin position="197"/>
        <end position="221"/>
    </location>
</feature>
<dbReference type="InterPro" id="IPR017452">
    <property type="entry name" value="GPCR_Rhodpsn_7TM"/>
</dbReference>
<keyword evidence="7" id="KW-0807">Transducer</keyword>
<feature type="transmembrane region" description="Helical" evidence="8">
    <location>
        <begin position="241"/>
        <end position="263"/>
    </location>
</feature>
<evidence type="ECO:0000256" key="4">
    <source>
        <dbReference type="ARBA" id="ARBA00023040"/>
    </source>
</evidence>
<dbReference type="GO" id="GO:0005886">
    <property type="term" value="C:plasma membrane"/>
    <property type="evidence" value="ECO:0007669"/>
    <property type="project" value="TreeGrafter"/>
</dbReference>
<dbReference type="PROSITE" id="PS50262">
    <property type="entry name" value="G_PROTEIN_RECEP_F1_2"/>
    <property type="match status" value="1"/>
</dbReference>
<evidence type="ECO:0000313" key="10">
    <source>
        <dbReference type="EMBL" id="CAF3618471.1"/>
    </source>
</evidence>
<dbReference type="GO" id="GO:0004930">
    <property type="term" value="F:G protein-coupled receptor activity"/>
    <property type="evidence" value="ECO:0007669"/>
    <property type="project" value="UniProtKB-KW"/>
</dbReference>
<dbReference type="InterPro" id="IPR000276">
    <property type="entry name" value="GPCR_Rhodpsn"/>
</dbReference>
<protein>
    <recommendedName>
        <fullName evidence="9">G-protein coupled receptors family 1 profile domain-containing protein</fullName>
    </recommendedName>
</protein>
<dbReference type="Proteomes" id="UP000663868">
    <property type="component" value="Unassembled WGS sequence"/>
</dbReference>